<accession>A0A0E3S7C7</accession>
<protein>
    <recommendedName>
        <fullName evidence="2">Tyrosine specific protein phosphatases domain-containing protein</fullName>
    </recommendedName>
</protein>
<dbReference type="PROSITE" id="PS00383">
    <property type="entry name" value="TYR_PHOSPHATASE_1"/>
    <property type="match status" value="1"/>
</dbReference>
<dbReference type="InterPro" id="IPR029021">
    <property type="entry name" value="Prot-tyrosine_phosphatase-like"/>
</dbReference>
<keyword evidence="4" id="KW-1185">Reference proteome</keyword>
<dbReference type="InterPro" id="IPR000387">
    <property type="entry name" value="Tyr_Pase_dom"/>
</dbReference>
<evidence type="ECO:0000313" key="3">
    <source>
        <dbReference type="EMBL" id="AKB74913.1"/>
    </source>
</evidence>
<organism evidence="3 4">
    <name type="scientific">Methanosarcina lacustris Z-7289</name>
    <dbReference type="NCBI Taxonomy" id="1434111"/>
    <lineage>
        <taxon>Archaea</taxon>
        <taxon>Methanobacteriati</taxon>
        <taxon>Methanobacteriota</taxon>
        <taxon>Stenosarchaea group</taxon>
        <taxon>Methanomicrobia</taxon>
        <taxon>Methanosarcinales</taxon>
        <taxon>Methanosarcinaceae</taxon>
        <taxon>Methanosarcina</taxon>
    </lineage>
</organism>
<dbReference type="HOGENOM" id="CLU_115701_0_0_2"/>
<reference evidence="3 4" key="1">
    <citation type="submission" date="2014-07" db="EMBL/GenBank/DDBJ databases">
        <title>Methanogenic archaea and the global carbon cycle.</title>
        <authorList>
            <person name="Henriksen J.R."/>
            <person name="Luke J."/>
            <person name="Reinhart S."/>
            <person name="Benedict M.N."/>
            <person name="Youngblut N.D."/>
            <person name="Metcalf M.E."/>
            <person name="Whitaker R.J."/>
            <person name="Metcalf W.W."/>
        </authorList>
    </citation>
    <scope>NUCLEOTIDE SEQUENCE [LARGE SCALE GENOMIC DNA]</scope>
    <source>
        <strain evidence="3 4">Z-7289</strain>
    </source>
</reference>
<dbReference type="STRING" id="1434111.MSLAZ_1652"/>
<dbReference type="KEGG" id="mls:MSLAZ_1652"/>
<dbReference type="InterPro" id="IPR016130">
    <property type="entry name" value="Tyr_Pase_AS"/>
</dbReference>
<dbReference type="GO" id="GO:0016791">
    <property type="term" value="F:phosphatase activity"/>
    <property type="evidence" value="ECO:0007669"/>
    <property type="project" value="UniProtKB-ARBA"/>
</dbReference>
<feature type="domain" description="Tyrosine specific protein phosphatases" evidence="2">
    <location>
        <begin position="85"/>
        <end position="148"/>
    </location>
</feature>
<evidence type="ECO:0000256" key="1">
    <source>
        <dbReference type="ARBA" id="ARBA00022801"/>
    </source>
</evidence>
<evidence type="ECO:0000313" key="4">
    <source>
        <dbReference type="Proteomes" id="UP000033072"/>
    </source>
</evidence>
<dbReference type="PATRIC" id="fig|1434111.4.peg.2160"/>
<dbReference type="EMBL" id="CP009515">
    <property type="protein sequence ID" value="AKB74913.1"/>
    <property type="molecule type" value="Genomic_DNA"/>
</dbReference>
<dbReference type="InterPro" id="IPR057023">
    <property type="entry name" value="PTP-SAK"/>
</dbReference>
<gene>
    <name evidence="3" type="ORF">MSLAZ_1652</name>
</gene>
<dbReference type="Gene3D" id="3.90.190.10">
    <property type="entry name" value="Protein tyrosine phosphatase superfamily"/>
    <property type="match status" value="1"/>
</dbReference>
<dbReference type="Pfam" id="PF22784">
    <property type="entry name" value="PTP-SAK"/>
    <property type="match status" value="1"/>
</dbReference>
<dbReference type="AlphaFoldDB" id="A0A0E3S7C7"/>
<dbReference type="PROSITE" id="PS50056">
    <property type="entry name" value="TYR_PHOSPHATASE_2"/>
    <property type="match status" value="1"/>
</dbReference>
<dbReference type="Proteomes" id="UP000033072">
    <property type="component" value="Chromosome"/>
</dbReference>
<dbReference type="SUPFAM" id="SSF52799">
    <property type="entry name" value="(Phosphotyrosine protein) phosphatases II"/>
    <property type="match status" value="1"/>
</dbReference>
<proteinExistence type="predicted"/>
<sequence length="163" mass="18218">MPVIDGVKIPLNLYVVLKEPALLAGMSYPGMRTPWKNIRDAGFSGVVCLCDSKVSYNPSPLEVLFSAELEDLHHGFPPINPQMQEELVRDATEVIRREVDAGMGIVVHCMGGIGRTGTVLGCVLRSLGFRADDVVDYLDKINRFRGVKGWPEVKWQEEMVRKY</sequence>
<name>A0A0E3S7C7_9EURY</name>
<keyword evidence="1" id="KW-0378">Hydrolase</keyword>
<evidence type="ECO:0000259" key="2">
    <source>
        <dbReference type="PROSITE" id="PS50056"/>
    </source>
</evidence>